<organism evidence="2">
    <name type="scientific">Lepeophtheirus salmonis</name>
    <name type="common">Salmon louse</name>
    <name type="synonym">Caligus salmonis</name>
    <dbReference type="NCBI Taxonomy" id="72036"/>
    <lineage>
        <taxon>Eukaryota</taxon>
        <taxon>Metazoa</taxon>
        <taxon>Ecdysozoa</taxon>
        <taxon>Arthropoda</taxon>
        <taxon>Crustacea</taxon>
        <taxon>Multicrustacea</taxon>
        <taxon>Hexanauplia</taxon>
        <taxon>Copepoda</taxon>
        <taxon>Siphonostomatoida</taxon>
        <taxon>Caligidae</taxon>
        <taxon>Lepeophtheirus</taxon>
    </lineage>
</organism>
<protein>
    <submittedName>
        <fullName evidence="2">Uncharacterized protein</fullName>
    </submittedName>
</protein>
<name>A0A0K2TLG7_LEPSM</name>
<keyword evidence="1" id="KW-0812">Transmembrane</keyword>
<dbReference type="AlphaFoldDB" id="A0A0K2TLG7"/>
<keyword evidence="1" id="KW-1133">Transmembrane helix</keyword>
<evidence type="ECO:0000313" key="2">
    <source>
        <dbReference type="EMBL" id="CDW26316.1"/>
    </source>
</evidence>
<proteinExistence type="predicted"/>
<feature type="transmembrane region" description="Helical" evidence="1">
    <location>
        <begin position="39"/>
        <end position="60"/>
    </location>
</feature>
<sequence>MTHFLEHLDSFSNSDLITSSMRVLNKSLIDSVSMAAHSLYVAFHTLMTCSAISLLMNAFVSHRA</sequence>
<reference evidence="2" key="1">
    <citation type="submission" date="2014-05" db="EMBL/GenBank/DDBJ databases">
        <authorList>
            <person name="Chronopoulou M."/>
        </authorList>
    </citation>
    <scope>NUCLEOTIDE SEQUENCE</scope>
    <source>
        <tissue evidence="2">Whole organism</tissue>
    </source>
</reference>
<dbReference type="EMBL" id="HACA01008955">
    <property type="protein sequence ID" value="CDW26316.1"/>
    <property type="molecule type" value="Transcribed_RNA"/>
</dbReference>
<keyword evidence="1" id="KW-0472">Membrane</keyword>
<accession>A0A0K2TLG7</accession>
<evidence type="ECO:0000256" key="1">
    <source>
        <dbReference type="SAM" id="Phobius"/>
    </source>
</evidence>